<feature type="non-terminal residue" evidence="2">
    <location>
        <position position="1"/>
    </location>
</feature>
<feature type="domain" description="Secretion system C-terminal sorting" evidence="1">
    <location>
        <begin position="171"/>
        <end position="240"/>
    </location>
</feature>
<evidence type="ECO:0000259" key="1">
    <source>
        <dbReference type="Pfam" id="PF18962"/>
    </source>
</evidence>
<dbReference type="Pfam" id="PF18962">
    <property type="entry name" value="Por_Secre_tail"/>
    <property type="match status" value="1"/>
</dbReference>
<gene>
    <name evidence="2" type="ORF">SAMN05444277_1071</name>
</gene>
<dbReference type="EMBL" id="FOXQ01000007">
    <property type="protein sequence ID" value="SFQ23172.1"/>
    <property type="molecule type" value="Genomic_DNA"/>
</dbReference>
<dbReference type="InterPro" id="IPR026444">
    <property type="entry name" value="Secre_tail"/>
</dbReference>
<sequence>GTNGVVTTAIPNYYAYANSISLQPDGKIVAAGNALPPDSEQQPYYNLALARYNNNGTPIAKKIQKLLKWWRNRNNSITLNWQNTATGSTGGYYRVQRAAAYNTVQTTGTWVNIGRVSSTAGTNSKTQSFTDNNPLPGTNYYRVQQVNPSGNIETTNIVAVTINEETTISVSPNPVQDMLYIKGLDASASYSLQVSNRQGNIVARATIKNVSSYKLNAEHLPKGVYYLKLVSGSNTTNLKFVKE</sequence>
<proteinExistence type="predicted"/>
<dbReference type="AlphaFoldDB" id="A0A1I5WTS1"/>
<dbReference type="InterPro" id="IPR013783">
    <property type="entry name" value="Ig-like_fold"/>
</dbReference>
<dbReference type="OrthoDB" id="681127at2"/>
<name>A0A1I5WTS1_9BACT</name>
<organism evidence="2 3">
    <name type="scientific">Parafilimonas terrae</name>
    <dbReference type="NCBI Taxonomy" id="1465490"/>
    <lineage>
        <taxon>Bacteria</taxon>
        <taxon>Pseudomonadati</taxon>
        <taxon>Bacteroidota</taxon>
        <taxon>Chitinophagia</taxon>
        <taxon>Chitinophagales</taxon>
        <taxon>Chitinophagaceae</taxon>
        <taxon>Parafilimonas</taxon>
    </lineage>
</organism>
<keyword evidence="3" id="KW-1185">Reference proteome</keyword>
<protein>
    <submittedName>
        <fullName evidence="2">Por secretion system C-terminal sorting domain-containing protein</fullName>
    </submittedName>
</protein>
<dbReference type="Proteomes" id="UP000199031">
    <property type="component" value="Unassembled WGS sequence"/>
</dbReference>
<dbReference type="NCBIfam" id="TIGR04183">
    <property type="entry name" value="Por_Secre_tail"/>
    <property type="match status" value="1"/>
</dbReference>
<evidence type="ECO:0000313" key="2">
    <source>
        <dbReference type="EMBL" id="SFQ23172.1"/>
    </source>
</evidence>
<reference evidence="2 3" key="1">
    <citation type="submission" date="2016-10" db="EMBL/GenBank/DDBJ databases">
        <authorList>
            <person name="de Groot N.N."/>
        </authorList>
    </citation>
    <scope>NUCLEOTIDE SEQUENCE [LARGE SCALE GENOMIC DNA]</scope>
    <source>
        <strain evidence="2 3">DSM 28286</strain>
    </source>
</reference>
<evidence type="ECO:0000313" key="3">
    <source>
        <dbReference type="Proteomes" id="UP000199031"/>
    </source>
</evidence>
<dbReference type="Gene3D" id="2.60.40.10">
    <property type="entry name" value="Immunoglobulins"/>
    <property type="match status" value="1"/>
</dbReference>
<accession>A0A1I5WTS1</accession>
<dbReference type="RefSeq" id="WP_143075844.1">
    <property type="nucleotide sequence ID" value="NZ_FOXQ01000007.1"/>
</dbReference>
<dbReference type="STRING" id="1465490.SAMN05444277_1071"/>